<dbReference type="PROSITE" id="PS51257">
    <property type="entry name" value="PROKAR_LIPOPROTEIN"/>
    <property type="match status" value="1"/>
</dbReference>
<dbReference type="EMBL" id="JBEPTF010000002">
    <property type="protein sequence ID" value="MET4683911.1"/>
    <property type="molecule type" value="Genomic_DNA"/>
</dbReference>
<protein>
    <recommendedName>
        <fullName evidence="3">Lipoprotein</fullName>
    </recommendedName>
</protein>
<organism evidence="1 2">
    <name type="scientific">Brevundimonas faecalis</name>
    <dbReference type="NCBI Taxonomy" id="947378"/>
    <lineage>
        <taxon>Bacteria</taxon>
        <taxon>Pseudomonadati</taxon>
        <taxon>Pseudomonadota</taxon>
        <taxon>Alphaproteobacteria</taxon>
        <taxon>Caulobacterales</taxon>
        <taxon>Caulobacteraceae</taxon>
        <taxon>Brevundimonas</taxon>
    </lineage>
</organism>
<gene>
    <name evidence="1" type="ORF">ABIE19_001841</name>
</gene>
<evidence type="ECO:0000313" key="1">
    <source>
        <dbReference type="EMBL" id="MET4683911.1"/>
    </source>
</evidence>
<reference evidence="1 2" key="1">
    <citation type="submission" date="2024-06" db="EMBL/GenBank/DDBJ databases">
        <title>Sorghum-associated microbial communities from plants grown in Nebraska, USA.</title>
        <authorList>
            <person name="Schachtman D."/>
        </authorList>
    </citation>
    <scope>NUCLEOTIDE SEQUENCE [LARGE SCALE GENOMIC DNA]</scope>
    <source>
        <strain evidence="1 2">2814</strain>
    </source>
</reference>
<sequence>MKSRVLAAAAAVLILGGCASTGRLLSYGVELSDALLRMGHAQFSIYVHPKDDTLLIQRRVMQTSNYDGQELIRIAAAQFLEPVDCTVTEVRLIAPGGWEAGFACPAGVDLRALVQQQRAALQTGAPLHP</sequence>
<keyword evidence="2" id="KW-1185">Reference proteome</keyword>
<evidence type="ECO:0008006" key="3">
    <source>
        <dbReference type="Google" id="ProtNLM"/>
    </source>
</evidence>
<comment type="caution">
    <text evidence="1">The sequence shown here is derived from an EMBL/GenBank/DDBJ whole genome shotgun (WGS) entry which is preliminary data.</text>
</comment>
<dbReference type="Proteomes" id="UP001549313">
    <property type="component" value="Unassembled WGS sequence"/>
</dbReference>
<accession>A0ABV2RBG5</accession>
<proteinExistence type="predicted"/>
<evidence type="ECO:0000313" key="2">
    <source>
        <dbReference type="Proteomes" id="UP001549313"/>
    </source>
</evidence>
<dbReference type="RefSeq" id="WP_354088864.1">
    <property type="nucleotide sequence ID" value="NZ_JBEPTF010000002.1"/>
</dbReference>
<name>A0ABV2RBG5_9CAUL</name>